<evidence type="ECO:0000313" key="1">
    <source>
        <dbReference type="EMBL" id="MPN22025.1"/>
    </source>
</evidence>
<organism evidence="1">
    <name type="scientific">bioreactor metagenome</name>
    <dbReference type="NCBI Taxonomy" id="1076179"/>
    <lineage>
        <taxon>unclassified sequences</taxon>
        <taxon>metagenomes</taxon>
        <taxon>ecological metagenomes</taxon>
    </lineage>
</organism>
<reference evidence="1" key="1">
    <citation type="submission" date="2019-08" db="EMBL/GenBank/DDBJ databases">
        <authorList>
            <person name="Kucharzyk K."/>
            <person name="Murdoch R.W."/>
            <person name="Higgins S."/>
            <person name="Loffler F."/>
        </authorList>
    </citation>
    <scope>NUCLEOTIDE SEQUENCE</scope>
</reference>
<protein>
    <submittedName>
        <fullName evidence="1">Uncharacterized protein</fullName>
    </submittedName>
</protein>
<name>A0A645G5U5_9ZZZZ</name>
<sequence>MAICHDQAVTAHAGKSFRCRTTVYCGTLTNGGVVADDGLCLLTLKLQILWNATNGSMRKDGTIFTDACTVQYCCLHHDPCSIAYFGVPIDICKGFHNHVVSQFGFRMYKSHR</sequence>
<gene>
    <name evidence="1" type="ORF">SDC9_169408</name>
</gene>
<dbReference type="AlphaFoldDB" id="A0A645G5U5"/>
<comment type="caution">
    <text evidence="1">The sequence shown here is derived from an EMBL/GenBank/DDBJ whole genome shotgun (WGS) entry which is preliminary data.</text>
</comment>
<dbReference type="EMBL" id="VSSQ01070165">
    <property type="protein sequence ID" value="MPN22025.1"/>
    <property type="molecule type" value="Genomic_DNA"/>
</dbReference>
<proteinExistence type="predicted"/>
<accession>A0A645G5U5</accession>